<reference evidence="2 3" key="1">
    <citation type="journal article" date="2014" name="PLoS Genet.">
        <title>Analysis of the Phlebiopsis gigantea genome, transcriptome and secretome provides insight into its pioneer colonization strategies of wood.</title>
        <authorList>
            <person name="Hori C."/>
            <person name="Ishida T."/>
            <person name="Igarashi K."/>
            <person name="Samejima M."/>
            <person name="Suzuki H."/>
            <person name="Master E."/>
            <person name="Ferreira P."/>
            <person name="Ruiz-Duenas F.J."/>
            <person name="Held B."/>
            <person name="Canessa P."/>
            <person name="Larrondo L.F."/>
            <person name="Schmoll M."/>
            <person name="Druzhinina I.S."/>
            <person name="Kubicek C.P."/>
            <person name="Gaskell J.A."/>
            <person name="Kersten P."/>
            <person name="St John F."/>
            <person name="Glasner J."/>
            <person name="Sabat G."/>
            <person name="Splinter BonDurant S."/>
            <person name="Syed K."/>
            <person name="Yadav J."/>
            <person name="Mgbeahuruike A.C."/>
            <person name="Kovalchuk A."/>
            <person name="Asiegbu F.O."/>
            <person name="Lackner G."/>
            <person name="Hoffmeister D."/>
            <person name="Rencoret J."/>
            <person name="Gutierrez A."/>
            <person name="Sun H."/>
            <person name="Lindquist E."/>
            <person name="Barry K."/>
            <person name="Riley R."/>
            <person name="Grigoriev I.V."/>
            <person name="Henrissat B."/>
            <person name="Kues U."/>
            <person name="Berka R.M."/>
            <person name="Martinez A.T."/>
            <person name="Covert S.F."/>
            <person name="Blanchette R.A."/>
            <person name="Cullen D."/>
        </authorList>
    </citation>
    <scope>NUCLEOTIDE SEQUENCE [LARGE SCALE GENOMIC DNA]</scope>
    <source>
        <strain evidence="2 3">11061_1 CR5-6</strain>
    </source>
</reference>
<dbReference type="Proteomes" id="UP000053257">
    <property type="component" value="Unassembled WGS sequence"/>
</dbReference>
<evidence type="ECO:0000313" key="3">
    <source>
        <dbReference type="Proteomes" id="UP000053257"/>
    </source>
</evidence>
<gene>
    <name evidence="2" type="ORF">PHLGIDRAFT_129705</name>
</gene>
<proteinExistence type="predicted"/>
<accession>A0A0C3S303</accession>
<name>A0A0C3S303_PHLG1</name>
<evidence type="ECO:0000313" key="2">
    <source>
        <dbReference type="EMBL" id="KIP04127.1"/>
    </source>
</evidence>
<feature type="compositionally biased region" description="Basic and acidic residues" evidence="1">
    <location>
        <begin position="1"/>
        <end position="10"/>
    </location>
</feature>
<feature type="region of interest" description="Disordered" evidence="1">
    <location>
        <begin position="135"/>
        <end position="159"/>
    </location>
</feature>
<sequence>MPAPEDHFDPKSPWSNAKHHVHVYPPSQSTDYRDHRRQMSGYGGGTGDGVVVSHRPSATIVRGLAQSNQDLHDTVAQNSGSDTGVQPSSAESAPGGRGHRHPSSHGPVHPAEGYVQHMDSSATVPEPQIRQQLPAQRLASAGQTLPARSPPHASAQAQGIPGLLSHQPTITAEHINNQLKDHQPLSAVKGSHKRQPSHNRLDIDRYKDEPEHQSIIHRSYRQDG</sequence>
<feature type="compositionally biased region" description="Polar residues" evidence="1">
    <location>
        <begin position="65"/>
        <end position="91"/>
    </location>
</feature>
<organism evidence="2 3">
    <name type="scientific">Phlebiopsis gigantea (strain 11061_1 CR5-6)</name>
    <name type="common">White-rot fungus</name>
    <name type="synonym">Peniophora gigantea</name>
    <dbReference type="NCBI Taxonomy" id="745531"/>
    <lineage>
        <taxon>Eukaryota</taxon>
        <taxon>Fungi</taxon>
        <taxon>Dikarya</taxon>
        <taxon>Basidiomycota</taxon>
        <taxon>Agaricomycotina</taxon>
        <taxon>Agaricomycetes</taxon>
        <taxon>Polyporales</taxon>
        <taxon>Phanerochaetaceae</taxon>
        <taxon>Phlebiopsis</taxon>
    </lineage>
</organism>
<keyword evidence="3" id="KW-1185">Reference proteome</keyword>
<feature type="non-terminal residue" evidence="2">
    <location>
        <position position="224"/>
    </location>
</feature>
<protein>
    <submittedName>
        <fullName evidence="2">Uncharacterized protein</fullName>
    </submittedName>
</protein>
<feature type="region of interest" description="Disordered" evidence="1">
    <location>
        <begin position="1"/>
        <end position="113"/>
    </location>
</feature>
<feature type="compositionally biased region" description="Basic and acidic residues" evidence="1">
    <location>
        <begin position="199"/>
        <end position="224"/>
    </location>
</feature>
<evidence type="ECO:0000256" key="1">
    <source>
        <dbReference type="SAM" id="MobiDB-lite"/>
    </source>
</evidence>
<dbReference type="AlphaFoldDB" id="A0A0C3S303"/>
<dbReference type="HOGENOM" id="CLU_1237600_0_0_1"/>
<feature type="region of interest" description="Disordered" evidence="1">
    <location>
        <begin position="177"/>
        <end position="224"/>
    </location>
</feature>
<dbReference type="EMBL" id="KN840585">
    <property type="protein sequence ID" value="KIP04127.1"/>
    <property type="molecule type" value="Genomic_DNA"/>
</dbReference>